<evidence type="ECO:0000313" key="3">
    <source>
        <dbReference type="Proteomes" id="UP001350748"/>
    </source>
</evidence>
<organism evidence="2 3">
    <name type="scientific">Methylocystis borbori</name>
    <dbReference type="NCBI Taxonomy" id="3118750"/>
    <lineage>
        <taxon>Bacteria</taxon>
        <taxon>Pseudomonadati</taxon>
        <taxon>Pseudomonadota</taxon>
        <taxon>Alphaproteobacteria</taxon>
        <taxon>Hyphomicrobiales</taxon>
        <taxon>Methylocystaceae</taxon>
        <taxon>Methylocystis</taxon>
    </lineage>
</organism>
<accession>A0ABU7XID2</accession>
<name>A0ABU7XID2_9HYPH</name>
<evidence type="ECO:0000256" key="1">
    <source>
        <dbReference type="SAM" id="SignalP"/>
    </source>
</evidence>
<protein>
    <submittedName>
        <fullName evidence="2">Uncharacterized protein</fullName>
    </submittedName>
</protein>
<sequence length="790" mass="86749">MNGQTKKSAGRTLLFFYATLIGAAFLMTASAIDKAEAAGILPPKCEGGSPEAACFKEIRVVNNTNKKIWVVIQASIIVQPALSKPLNGDKWGGPCDGTGTNPQLGDPWLQRALEYTSWVTGSPSPQKKKTWPALCFPVRSDYYLYVNPTTGVAPGATVSVLIPWWAHINRDKNVNLDEFVDWWNAGRIYILDDQTALNESFQASLDIVKSRVANSDIKLAYLSDGPQPTCTPKRPTDQFTNVCVATELAAYRAGPVNVGGNPAKTIDNSLGKHIPYQLNEYTLASVDKPSGAGLGQLVNLGVNYNVSNVDQVYLPIAMAPINGPADAGYMGTTLNVTDFRKAMQNFAGTDANGNPPVNQQTKQYDPSLLKWPIYNNPQQDPKNLNSPRKYPNAGIRVPSTFAALAFYASPGMFIDQGKTLPEIVPLPTPYSFTPPESWRTLPLTFRNVLVNWENCAEKPNAALCPLIGWYNGLWATFDINYSLYLSKCTPAATPYLLPRRTARSRQLPSLEAYLQFVHGWVPFRVGPNCGTAQVPDLPPVENPPTLGGYVVINYQEIQYDFMNFANNPVLKPVEGRQFNKYVEFIHGPQPNFLDASAYAYSIDDLQSFQHFPGDGLVFTIGGGNGLPNQNKIPPKPPLPAQWYLFTVTFGGLKDPPQPPIVRWKKFGICKSDPDWEFVNKANPDGIGLDARLLPQQPQGCVISAEDEKGKIYRFKIKKYDITPPAFPIHVWPNFTPQAPVVFDPNVLDCSVSPPDTAAWCAQINEVAKASVGNTPPQYTISTPVPIGNPP</sequence>
<keyword evidence="3" id="KW-1185">Reference proteome</keyword>
<keyword evidence="1" id="KW-0732">Signal</keyword>
<feature type="chain" id="PRO_5047456593" evidence="1">
    <location>
        <begin position="32"/>
        <end position="790"/>
    </location>
</feature>
<evidence type="ECO:0000313" key="2">
    <source>
        <dbReference type="EMBL" id="MEF3366950.1"/>
    </source>
</evidence>
<comment type="caution">
    <text evidence="2">The sequence shown here is derived from an EMBL/GenBank/DDBJ whole genome shotgun (WGS) entry which is preliminary data.</text>
</comment>
<proteinExistence type="predicted"/>
<dbReference type="EMBL" id="JAZHYN010000028">
    <property type="protein sequence ID" value="MEF3366950.1"/>
    <property type="molecule type" value="Genomic_DNA"/>
</dbReference>
<feature type="signal peptide" evidence="1">
    <location>
        <begin position="1"/>
        <end position="31"/>
    </location>
</feature>
<reference evidence="2 3" key="1">
    <citation type="submission" date="2024-02" db="EMBL/GenBank/DDBJ databases">
        <authorList>
            <person name="Grouzdev D."/>
        </authorList>
    </citation>
    <scope>NUCLEOTIDE SEQUENCE [LARGE SCALE GENOMIC DNA]</scope>
    <source>
        <strain evidence="2 3">9N</strain>
    </source>
</reference>
<dbReference type="RefSeq" id="WP_332081971.1">
    <property type="nucleotide sequence ID" value="NZ_JAZHYN010000028.1"/>
</dbReference>
<gene>
    <name evidence="2" type="ORF">V3H18_10435</name>
</gene>
<dbReference type="Proteomes" id="UP001350748">
    <property type="component" value="Unassembled WGS sequence"/>
</dbReference>